<evidence type="ECO:0000256" key="2">
    <source>
        <dbReference type="ARBA" id="ARBA00022475"/>
    </source>
</evidence>
<evidence type="ECO:0000256" key="4">
    <source>
        <dbReference type="ARBA" id="ARBA00022989"/>
    </source>
</evidence>
<feature type="transmembrane region" description="Helical" evidence="6">
    <location>
        <begin position="72"/>
        <end position="92"/>
    </location>
</feature>
<dbReference type="Pfam" id="PF01810">
    <property type="entry name" value="LysE"/>
    <property type="match status" value="1"/>
</dbReference>
<evidence type="ECO:0000313" key="7">
    <source>
        <dbReference type="EMBL" id="KKN39391.1"/>
    </source>
</evidence>
<sequence>MIPFDLAFLFVGVAFALALVPGPDNIFVLTQSALHGRIAGLIVTMGLASGLIFHTTAVALGVAVIFQTSQYAFSALKYAGAVYLLYLAWKSFRASSGQFSGNKTPAETAPKLFLRGLIMNITNPKITIFFLAFLPQFVDPENGSIVGQFYQLGGLMVLATLCVFGFVAIAAGFLGDWLKSSPSAQIWINRLSGLVFVSLAVKLAWAEK</sequence>
<dbReference type="EMBL" id="LAZR01001767">
    <property type="protein sequence ID" value="KKN39391.1"/>
    <property type="molecule type" value="Genomic_DNA"/>
</dbReference>
<feature type="transmembrane region" description="Helical" evidence="6">
    <location>
        <begin position="154"/>
        <end position="175"/>
    </location>
</feature>
<organism evidence="7">
    <name type="scientific">marine sediment metagenome</name>
    <dbReference type="NCBI Taxonomy" id="412755"/>
    <lineage>
        <taxon>unclassified sequences</taxon>
        <taxon>metagenomes</taxon>
        <taxon>ecological metagenomes</taxon>
    </lineage>
</organism>
<reference evidence="7" key="1">
    <citation type="journal article" date="2015" name="Nature">
        <title>Complex archaea that bridge the gap between prokaryotes and eukaryotes.</title>
        <authorList>
            <person name="Spang A."/>
            <person name="Saw J.H."/>
            <person name="Jorgensen S.L."/>
            <person name="Zaremba-Niedzwiedzka K."/>
            <person name="Martijn J."/>
            <person name="Lind A.E."/>
            <person name="van Eijk R."/>
            <person name="Schleper C."/>
            <person name="Guy L."/>
            <person name="Ettema T.J."/>
        </authorList>
    </citation>
    <scope>NUCLEOTIDE SEQUENCE</scope>
</reference>
<comment type="subcellular location">
    <subcellularLocation>
        <location evidence="1">Cell membrane</location>
        <topology evidence="1">Multi-pass membrane protein</topology>
    </subcellularLocation>
</comment>
<keyword evidence="5 6" id="KW-0472">Membrane</keyword>
<name>A0A0F9SQY9_9ZZZZ</name>
<dbReference type="PANTHER" id="PTHR30086">
    <property type="entry name" value="ARGININE EXPORTER PROTEIN ARGO"/>
    <property type="match status" value="1"/>
</dbReference>
<feature type="transmembrane region" description="Helical" evidence="6">
    <location>
        <begin position="6"/>
        <end position="29"/>
    </location>
</feature>
<dbReference type="PANTHER" id="PTHR30086:SF20">
    <property type="entry name" value="ARGININE EXPORTER PROTEIN ARGO-RELATED"/>
    <property type="match status" value="1"/>
</dbReference>
<evidence type="ECO:0000256" key="5">
    <source>
        <dbReference type="ARBA" id="ARBA00023136"/>
    </source>
</evidence>
<proteinExistence type="predicted"/>
<evidence type="ECO:0000256" key="1">
    <source>
        <dbReference type="ARBA" id="ARBA00004651"/>
    </source>
</evidence>
<keyword evidence="3 6" id="KW-0812">Transmembrane</keyword>
<keyword evidence="2" id="KW-1003">Cell membrane</keyword>
<dbReference type="AlphaFoldDB" id="A0A0F9SQY9"/>
<gene>
    <name evidence="7" type="ORF">LCGC14_0743840</name>
</gene>
<comment type="caution">
    <text evidence="7">The sequence shown here is derived from an EMBL/GenBank/DDBJ whole genome shotgun (WGS) entry which is preliminary data.</text>
</comment>
<dbReference type="InterPro" id="IPR001123">
    <property type="entry name" value="LeuE-type"/>
</dbReference>
<dbReference type="GO" id="GO:0015171">
    <property type="term" value="F:amino acid transmembrane transporter activity"/>
    <property type="evidence" value="ECO:0007669"/>
    <property type="project" value="TreeGrafter"/>
</dbReference>
<keyword evidence="4 6" id="KW-1133">Transmembrane helix</keyword>
<feature type="transmembrane region" description="Helical" evidence="6">
    <location>
        <begin position="187"/>
        <end position="205"/>
    </location>
</feature>
<dbReference type="PIRSF" id="PIRSF006324">
    <property type="entry name" value="LeuE"/>
    <property type="match status" value="1"/>
</dbReference>
<dbReference type="GO" id="GO:0005886">
    <property type="term" value="C:plasma membrane"/>
    <property type="evidence" value="ECO:0007669"/>
    <property type="project" value="UniProtKB-SubCell"/>
</dbReference>
<evidence type="ECO:0000256" key="6">
    <source>
        <dbReference type="SAM" id="Phobius"/>
    </source>
</evidence>
<evidence type="ECO:0000256" key="3">
    <source>
        <dbReference type="ARBA" id="ARBA00022692"/>
    </source>
</evidence>
<protein>
    <submittedName>
        <fullName evidence="7">Uncharacterized protein</fullName>
    </submittedName>
</protein>
<feature type="transmembrane region" description="Helical" evidence="6">
    <location>
        <begin position="112"/>
        <end position="134"/>
    </location>
</feature>
<accession>A0A0F9SQY9</accession>
<feature type="transmembrane region" description="Helical" evidence="6">
    <location>
        <begin position="41"/>
        <end position="66"/>
    </location>
</feature>